<dbReference type="Gene3D" id="3.30.420.10">
    <property type="entry name" value="Ribonuclease H-like superfamily/Ribonuclease H"/>
    <property type="match status" value="1"/>
</dbReference>
<dbReference type="EMBL" id="JARKNE010000011">
    <property type="protein sequence ID" value="KAK5786099.1"/>
    <property type="molecule type" value="Genomic_DNA"/>
</dbReference>
<organism evidence="2 3">
    <name type="scientific">Gossypium arboreum</name>
    <name type="common">Tree cotton</name>
    <name type="synonym">Gossypium nanking</name>
    <dbReference type="NCBI Taxonomy" id="29729"/>
    <lineage>
        <taxon>Eukaryota</taxon>
        <taxon>Viridiplantae</taxon>
        <taxon>Streptophyta</taxon>
        <taxon>Embryophyta</taxon>
        <taxon>Tracheophyta</taxon>
        <taxon>Spermatophyta</taxon>
        <taxon>Magnoliopsida</taxon>
        <taxon>eudicotyledons</taxon>
        <taxon>Gunneridae</taxon>
        <taxon>Pentapetalae</taxon>
        <taxon>rosids</taxon>
        <taxon>malvids</taxon>
        <taxon>Malvales</taxon>
        <taxon>Malvaceae</taxon>
        <taxon>Malvoideae</taxon>
        <taxon>Gossypium</taxon>
    </lineage>
</organism>
<reference evidence="2 3" key="1">
    <citation type="submission" date="2023-03" db="EMBL/GenBank/DDBJ databases">
        <title>WGS of Gossypium arboreum.</title>
        <authorList>
            <person name="Yu D."/>
        </authorList>
    </citation>
    <scope>NUCLEOTIDE SEQUENCE [LARGE SCALE GENOMIC DNA]</scope>
    <source>
        <tissue evidence="2">Leaf</tissue>
    </source>
</reference>
<dbReference type="PANTHER" id="PTHR47723">
    <property type="entry name" value="OS05G0353850 PROTEIN"/>
    <property type="match status" value="1"/>
</dbReference>
<name>A0ABR0N6A6_GOSAR</name>
<accession>A0ABR0N6A6</accession>
<feature type="domain" description="RNase H type-1" evidence="1">
    <location>
        <begin position="41"/>
        <end position="149"/>
    </location>
</feature>
<comment type="caution">
    <text evidence="2">The sequence shown here is derived from an EMBL/GenBank/DDBJ whole genome shotgun (WGS) entry which is preliminary data.</text>
</comment>
<protein>
    <recommendedName>
        <fullName evidence="1">RNase H type-1 domain-containing protein</fullName>
    </recommendedName>
</protein>
<dbReference type="Proteomes" id="UP001358586">
    <property type="component" value="Chromosome 11"/>
</dbReference>
<dbReference type="InterPro" id="IPR002156">
    <property type="entry name" value="RNaseH_domain"/>
</dbReference>
<gene>
    <name evidence="2" type="ORF">PVK06_040726</name>
</gene>
<dbReference type="PANTHER" id="PTHR47723:SF19">
    <property type="entry name" value="POLYNUCLEOTIDYL TRANSFERASE, RIBONUCLEASE H-LIKE SUPERFAMILY PROTEIN"/>
    <property type="match status" value="1"/>
</dbReference>
<dbReference type="CDD" id="cd06222">
    <property type="entry name" value="RNase_H_like"/>
    <property type="match status" value="1"/>
</dbReference>
<dbReference type="InterPro" id="IPR044730">
    <property type="entry name" value="RNase_H-like_dom_plant"/>
</dbReference>
<keyword evidence="3" id="KW-1185">Reference proteome</keyword>
<evidence type="ECO:0000259" key="1">
    <source>
        <dbReference type="Pfam" id="PF13456"/>
    </source>
</evidence>
<sequence length="158" mass="18012">MVVRLKEAVSSNVLIPEEEDRLIWIHDSNRVFCMEIDDKVRCGGVLRDSTGVARALFFGLFVLKDFFAAEMGAISMALDLFLAMGWKGKSSLIIEVRSIEVFSWVENKGSRPWLLYTFFKEIEIRLSRVSNVSFSKAEKHGNKMAFTLACRFEKAGYV</sequence>
<evidence type="ECO:0000313" key="2">
    <source>
        <dbReference type="EMBL" id="KAK5786099.1"/>
    </source>
</evidence>
<dbReference type="InterPro" id="IPR036397">
    <property type="entry name" value="RNaseH_sf"/>
</dbReference>
<proteinExistence type="predicted"/>
<dbReference type="Pfam" id="PF13456">
    <property type="entry name" value="RVT_3"/>
    <property type="match status" value="1"/>
</dbReference>
<evidence type="ECO:0000313" key="3">
    <source>
        <dbReference type="Proteomes" id="UP001358586"/>
    </source>
</evidence>
<dbReference type="InterPro" id="IPR053151">
    <property type="entry name" value="RNase_H-like"/>
</dbReference>